<dbReference type="PANTHER" id="PTHR22767">
    <property type="entry name" value="N-TERMINAL ACETYLTRANSFERASE-RELATED"/>
    <property type="match status" value="1"/>
</dbReference>
<feature type="compositionally biased region" description="Basic and acidic residues" evidence="4">
    <location>
        <begin position="655"/>
        <end position="664"/>
    </location>
</feature>
<proteinExistence type="predicted"/>
<keyword evidence="2 3" id="KW-0802">TPR repeat</keyword>
<dbReference type="eggNOG" id="KOG1156">
    <property type="taxonomic scope" value="Eukaryota"/>
</dbReference>
<dbReference type="InterPro" id="IPR019734">
    <property type="entry name" value="TPR_rpt"/>
</dbReference>
<dbReference type="PANTHER" id="PTHR22767:SF2">
    <property type="entry name" value="N(ALPHA)-ACETYLTRANSFERASE 15_16, ISOFORM A"/>
    <property type="match status" value="1"/>
</dbReference>
<dbReference type="FunFam" id="1.25.40.1010:FF:000002">
    <property type="entry name" value="N-terminal acetyltransferase catalytic subunit (NAT1)"/>
    <property type="match status" value="1"/>
</dbReference>
<dbReference type="InterPro" id="IPR011990">
    <property type="entry name" value="TPR-like_helical_dom_sf"/>
</dbReference>
<feature type="compositionally biased region" description="Low complexity" evidence="4">
    <location>
        <begin position="629"/>
        <end position="650"/>
    </location>
</feature>
<evidence type="ECO:0000256" key="1">
    <source>
        <dbReference type="ARBA" id="ARBA00022737"/>
    </source>
</evidence>
<dbReference type="Proteomes" id="UP000077115">
    <property type="component" value="Unassembled WGS sequence"/>
</dbReference>
<keyword evidence="1" id="KW-0677">Repeat</keyword>
<dbReference type="Pfam" id="PF13181">
    <property type="entry name" value="TPR_8"/>
    <property type="match status" value="1"/>
</dbReference>
<reference evidence="5 6" key="1">
    <citation type="submission" date="2006-10" db="EMBL/GenBank/DDBJ databases">
        <title>The Genome Sequence of Batrachochytrium dendrobatidis JEL423.</title>
        <authorList>
            <consortium name="The Broad Institute Genome Sequencing Platform"/>
            <person name="Birren B."/>
            <person name="Lander E."/>
            <person name="Galagan J."/>
            <person name="Cuomo C."/>
            <person name="Devon K."/>
            <person name="Jaffe D."/>
            <person name="Butler J."/>
            <person name="Alvarez P."/>
            <person name="Gnerre S."/>
            <person name="Grabherr M."/>
            <person name="Kleber M."/>
            <person name="Mauceli E."/>
            <person name="Brockman W."/>
            <person name="Young S."/>
            <person name="LaButti K."/>
            <person name="Sykes S."/>
            <person name="DeCaprio D."/>
            <person name="Crawford M."/>
            <person name="Koehrsen M."/>
            <person name="Engels R."/>
            <person name="Montgomery P."/>
            <person name="Pearson M."/>
            <person name="Howarth C."/>
            <person name="Larson L."/>
            <person name="White J."/>
            <person name="O'Leary S."/>
            <person name="Kodira C."/>
            <person name="Zeng Q."/>
            <person name="Yandava C."/>
            <person name="Alvarado L."/>
            <person name="Longcore J."/>
            <person name="James T."/>
        </authorList>
    </citation>
    <scope>NUCLEOTIDE SEQUENCE [LARGE SCALE GENOMIC DNA]</scope>
    <source>
        <strain evidence="5 6">JEL423</strain>
    </source>
</reference>
<dbReference type="PIRSF" id="PIRSF000422">
    <property type="entry name" value="N-terminal-AcTrfase-A_aux_su"/>
    <property type="match status" value="1"/>
</dbReference>
<dbReference type="EMBL" id="DS022303">
    <property type="protein sequence ID" value="OAJ39344.1"/>
    <property type="molecule type" value="Genomic_DNA"/>
</dbReference>
<dbReference type="SMART" id="SM00028">
    <property type="entry name" value="TPR"/>
    <property type="match status" value="3"/>
</dbReference>
<reference evidence="5 6" key="2">
    <citation type="submission" date="2016-05" db="EMBL/GenBank/DDBJ databases">
        <title>Lineage-specific infection strategies underlie the spectrum of fungal disease in amphibians.</title>
        <authorList>
            <person name="Cuomo C.A."/>
            <person name="Farrer R.A."/>
            <person name="James T."/>
            <person name="Longcore J."/>
            <person name="Birren B."/>
        </authorList>
    </citation>
    <scope>NUCLEOTIDE SEQUENCE [LARGE SCALE GENOMIC DNA]</scope>
    <source>
        <strain evidence="5 6">JEL423</strain>
    </source>
</reference>
<evidence type="ECO:0000256" key="3">
    <source>
        <dbReference type="PROSITE-ProRule" id="PRU00339"/>
    </source>
</evidence>
<feature type="repeat" description="TPR" evidence="3">
    <location>
        <begin position="88"/>
        <end position="121"/>
    </location>
</feature>
<evidence type="ECO:0000256" key="2">
    <source>
        <dbReference type="ARBA" id="ARBA00022803"/>
    </source>
</evidence>
<evidence type="ECO:0000313" key="5">
    <source>
        <dbReference type="EMBL" id="OAJ39344.1"/>
    </source>
</evidence>
<dbReference type="PROSITE" id="PS50005">
    <property type="entry name" value="TPR"/>
    <property type="match status" value="1"/>
</dbReference>
<dbReference type="VEuPathDB" id="FungiDB:BDEG_23200"/>
<dbReference type="Gene3D" id="1.25.40.1010">
    <property type="match status" value="1"/>
</dbReference>
<dbReference type="Gene3D" id="1.25.40.1040">
    <property type="match status" value="1"/>
</dbReference>
<evidence type="ECO:0000313" key="6">
    <source>
        <dbReference type="Proteomes" id="UP000077115"/>
    </source>
</evidence>
<dbReference type="AlphaFoldDB" id="A0A177WI35"/>
<dbReference type="OrthoDB" id="10263032at2759"/>
<dbReference type="Pfam" id="PF12569">
    <property type="entry name" value="NatA_aux_su"/>
    <property type="match status" value="1"/>
</dbReference>
<organism evidence="5 6">
    <name type="scientific">Batrachochytrium dendrobatidis (strain JEL423)</name>
    <dbReference type="NCBI Taxonomy" id="403673"/>
    <lineage>
        <taxon>Eukaryota</taxon>
        <taxon>Fungi</taxon>
        <taxon>Fungi incertae sedis</taxon>
        <taxon>Chytridiomycota</taxon>
        <taxon>Chytridiomycota incertae sedis</taxon>
        <taxon>Chytridiomycetes</taxon>
        <taxon>Rhizophydiales</taxon>
        <taxon>Rhizophydiales incertae sedis</taxon>
        <taxon>Batrachochytrium</taxon>
    </lineage>
</organism>
<name>A0A177WI35_BATDL</name>
<dbReference type="SUPFAM" id="SSF48452">
    <property type="entry name" value="TPR-like"/>
    <property type="match status" value="2"/>
</dbReference>
<dbReference type="InterPro" id="IPR021183">
    <property type="entry name" value="NatA_aux_su"/>
</dbReference>
<dbReference type="GO" id="GO:0031415">
    <property type="term" value="C:NatA complex"/>
    <property type="evidence" value="ECO:0007669"/>
    <property type="project" value="TreeGrafter"/>
</dbReference>
<gene>
    <name evidence="5" type="ORF">BDEG_23200</name>
</gene>
<accession>A0A177WI35</accession>
<dbReference type="FunFam" id="1.25.40.1040:FF:000003">
    <property type="entry name" value="N-terminal acetyltransferase A, auxiliary subunit"/>
    <property type="match status" value="1"/>
</dbReference>
<sequence length="872" mass="99838">MMTASSTATARTSRELPAKESAIFKTVLKFYENRQYKKGLKAAETILKKYPNHGETLAMKGLFCSNLNRKDEAHSFIKKGIVSDMTSHVCWHVYGLFHRAERNYEEALKCYTHALRFDKENQQIMRDYSLLQIQMRNYESFNDIRHKMLNLRPNQRVNWITLAVSYHLLKNYEMAEKIMSSYEESMNEEAPGPLTEYENSEMMLYHNLIIEESGDYSRALAHLDTLRGKVMAVREWREAKARILLKNKMSAEAQVEYTRLINENPDSIAYLEGYRTARGLGGHFTDRASIDRVLRMYRELGEKYPRSHAIQRLPLNFVSGDEFKTMITSYLVPLFRKGVPSLFVSLKDLMADPEKEEIIAEVVEKYYGSLKANCTFSSGDTEKESPTAFLWVVYFLAQFQDRKRNIMRALEFIDEAIAHSPTVVELYMTKARIFKHAGDPAQAMMFMNQARFLDLQDRCINSKCTKYMLANNALKEAEETISLFTRAESVDPIHDLIDMQCIWYAQASGEANLRIGAYGRALKNFHQIEKHFVEIYDDQFDFHGYALRKTTVRAYLDLLRVEDRIRSHPYFSKAAKSAIRAYIELFDGPAPITMTRDGVDLSNMNESERKKALRKARKAELKSQADQNTSVTTARTNTTHSKDNANGNANNKKKLPVDPDPEGKKLTDDVDFMAEATKFLKPLHELLPFDMDGWNLGFQVYMRKEKYLRALACLVHAHKIDASHPNVHRNIIMLQREVIAETARSEDKKMDTRVLTVINQSLSTLFESVECKDIPATLAKLELFNKSFLESHSNSVPHRLAAAECVVLLKNDATSEAATILKGVGSQYIDGFTLEVAVNVANTLKSVMKDMDALAAFKKIALKTFPLAVCLK</sequence>
<evidence type="ECO:0000256" key="4">
    <source>
        <dbReference type="SAM" id="MobiDB-lite"/>
    </source>
</evidence>
<protein>
    <submittedName>
        <fullName evidence="5">Uncharacterized protein</fullName>
    </submittedName>
</protein>
<dbReference type="STRING" id="403673.A0A177WI35"/>
<feature type="region of interest" description="Disordered" evidence="4">
    <location>
        <begin position="603"/>
        <end position="664"/>
    </location>
</feature>